<evidence type="ECO:0000259" key="1">
    <source>
        <dbReference type="Pfam" id="PF01471"/>
    </source>
</evidence>
<evidence type="ECO:0000313" key="3">
    <source>
        <dbReference type="Proteomes" id="UP000269154"/>
    </source>
</evidence>
<dbReference type="SUPFAM" id="SSF47090">
    <property type="entry name" value="PGBD-like"/>
    <property type="match status" value="1"/>
</dbReference>
<dbReference type="Proteomes" id="UP000269154">
    <property type="component" value="Unassembled WGS sequence"/>
</dbReference>
<dbReference type="Pfam" id="PF01471">
    <property type="entry name" value="PG_binding_1"/>
    <property type="match status" value="1"/>
</dbReference>
<sequence length="74" mass="7872">MGILSMGSSGEGVKRLQERLKEFSFYQGEITGNFDAATEVAVKSFQDADGLAADGVVSLMALHALGLLHLETIE</sequence>
<dbReference type="RefSeq" id="WP_124144251.1">
    <property type="nucleotide sequence ID" value="NZ_CAWOKI010000392.1"/>
</dbReference>
<accession>A0A3N6NU93</accession>
<dbReference type="AlphaFoldDB" id="A0A3N6NU93"/>
<gene>
    <name evidence="2" type="ORF">D5R40_10815</name>
</gene>
<evidence type="ECO:0000313" key="2">
    <source>
        <dbReference type="EMBL" id="RQH45419.1"/>
    </source>
</evidence>
<dbReference type="OrthoDB" id="6197780at2"/>
<reference evidence="2 3" key="1">
    <citation type="journal article" date="2018" name="ACS Chem. Biol.">
        <title>Ketoreductase domain dysfunction expands chemodiversity: malyngamide biosynthesis in the cyanobacterium Okeania hirsuta.</title>
        <authorList>
            <person name="Moss N.A."/>
            <person name="Leao T."/>
            <person name="Rankin M."/>
            <person name="McCullough T.M."/>
            <person name="Qu P."/>
            <person name="Korobeynikov A."/>
            <person name="Smith J.L."/>
            <person name="Gerwick L."/>
            <person name="Gerwick W.H."/>
        </authorList>
    </citation>
    <scope>NUCLEOTIDE SEQUENCE [LARGE SCALE GENOMIC DNA]</scope>
    <source>
        <strain evidence="2 3">PAB10Feb10-1</strain>
    </source>
</reference>
<organism evidence="2 3">
    <name type="scientific">Okeania hirsuta</name>
    <dbReference type="NCBI Taxonomy" id="1458930"/>
    <lineage>
        <taxon>Bacteria</taxon>
        <taxon>Bacillati</taxon>
        <taxon>Cyanobacteriota</taxon>
        <taxon>Cyanophyceae</taxon>
        <taxon>Oscillatoriophycideae</taxon>
        <taxon>Oscillatoriales</taxon>
        <taxon>Microcoleaceae</taxon>
        <taxon>Okeania</taxon>
    </lineage>
</organism>
<dbReference type="InterPro" id="IPR036366">
    <property type="entry name" value="PGBDSf"/>
</dbReference>
<feature type="domain" description="Peptidoglycan binding-like" evidence="1">
    <location>
        <begin position="9"/>
        <end position="58"/>
    </location>
</feature>
<dbReference type="EMBL" id="RCBY01000047">
    <property type="protein sequence ID" value="RQH45419.1"/>
    <property type="molecule type" value="Genomic_DNA"/>
</dbReference>
<proteinExistence type="predicted"/>
<dbReference type="InterPro" id="IPR002477">
    <property type="entry name" value="Peptidoglycan-bd-like"/>
</dbReference>
<name>A0A3N6NU93_9CYAN</name>
<dbReference type="Gene3D" id="1.10.101.10">
    <property type="entry name" value="PGBD-like superfamily/PGBD"/>
    <property type="match status" value="1"/>
</dbReference>
<protein>
    <submittedName>
        <fullName evidence="2">Peptidoglycan-binding protein</fullName>
    </submittedName>
</protein>
<keyword evidence="3" id="KW-1185">Reference proteome</keyword>
<comment type="caution">
    <text evidence="2">The sequence shown here is derived from an EMBL/GenBank/DDBJ whole genome shotgun (WGS) entry which is preliminary data.</text>
</comment>
<dbReference type="InterPro" id="IPR036365">
    <property type="entry name" value="PGBD-like_sf"/>
</dbReference>